<evidence type="ECO:0000256" key="1">
    <source>
        <dbReference type="ARBA" id="ARBA00022679"/>
    </source>
</evidence>
<dbReference type="GO" id="GO:0005524">
    <property type="term" value="F:ATP binding"/>
    <property type="evidence" value="ECO:0007669"/>
    <property type="project" value="UniProtKB-UniRule"/>
</dbReference>
<keyword evidence="8" id="KW-1185">Reference proteome</keyword>
<feature type="domain" description="Protein kinase" evidence="6">
    <location>
        <begin position="16"/>
        <end position="228"/>
    </location>
</feature>
<comment type="caution">
    <text evidence="7">The sequence shown here is derived from an EMBL/GenBank/DDBJ whole genome shotgun (WGS) entry which is preliminary data.</text>
</comment>
<keyword evidence="1" id="KW-0808">Transferase</keyword>
<sequence>MWTLDLDHVAAVLPGYDIGAELGRGGFGTVLAARHRLIGRHVAVKVFLDPSPEADPSGGPGASAGTGESQNLRSRFLAEARVLAGLDHPHIVRVFDYVERDGLCLLVMEQLTGGTLRARAAAGLPPRATCAIALAAAAALDGALYISDGTNHVRRVGPDGIITTVAGSGGTDGDPDGALATGADLEDPAGLVADPTGALYVVLLRGSTLVRVDPADGIVRTMLSPAAG</sequence>
<evidence type="ECO:0000313" key="7">
    <source>
        <dbReference type="EMBL" id="OHV39729.1"/>
    </source>
</evidence>
<dbReference type="Gene3D" id="3.30.200.20">
    <property type="entry name" value="Phosphorylase Kinase, domain 1"/>
    <property type="match status" value="1"/>
</dbReference>
<organism evidence="7 8">
    <name type="scientific">Parafrankia soli</name>
    <dbReference type="NCBI Taxonomy" id="2599596"/>
    <lineage>
        <taxon>Bacteria</taxon>
        <taxon>Bacillati</taxon>
        <taxon>Actinomycetota</taxon>
        <taxon>Actinomycetes</taxon>
        <taxon>Frankiales</taxon>
        <taxon>Frankiaceae</taxon>
        <taxon>Parafrankia</taxon>
    </lineage>
</organism>
<evidence type="ECO:0000259" key="6">
    <source>
        <dbReference type="PROSITE" id="PS50011"/>
    </source>
</evidence>
<dbReference type="InterPro" id="IPR000719">
    <property type="entry name" value="Prot_kinase_dom"/>
</dbReference>
<dbReference type="EMBL" id="MAXA01000091">
    <property type="protein sequence ID" value="OHV39729.1"/>
    <property type="molecule type" value="Genomic_DNA"/>
</dbReference>
<dbReference type="Gene3D" id="2.120.10.30">
    <property type="entry name" value="TolB, C-terminal domain"/>
    <property type="match status" value="1"/>
</dbReference>
<keyword evidence="3" id="KW-0418">Kinase</keyword>
<dbReference type="Pfam" id="PF00069">
    <property type="entry name" value="Pkinase"/>
    <property type="match status" value="1"/>
</dbReference>
<dbReference type="GO" id="GO:0004674">
    <property type="term" value="F:protein serine/threonine kinase activity"/>
    <property type="evidence" value="ECO:0007669"/>
    <property type="project" value="TreeGrafter"/>
</dbReference>
<dbReference type="PROSITE" id="PS50011">
    <property type="entry name" value="PROTEIN_KINASE_DOM"/>
    <property type="match status" value="1"/>
</dbReference>
<dbReference type="InterPro" id="IPR011009">
    <property type="entry name" value="Kinase-like_dom_sf"/>
</dbReference>
<reference evidence="8" key="1">
    <citation type="submission" date="2016-07" db="EMBL/GenBank/DDBJ databases">
        <title>Frankia sp. NRRL B-16219 Genome sequencing.</title>
        <authorList>
            <person name="Ghodhbane-Gtari F."/>
            <person name="Swanson E."/>
            <person name="Gueddou A."/>
            <person name="Louati M."/>
            <person name="Nouioui I."/>
            <person name="Hezbri K."/>
            <person name="Abebe-Akele F."/>
            <person name="Simpson S."/>
            <person name="Morris K."/>
            <person name="Thomas K."/>
            <person name="Gtari M."/>
            <person name="Tisa L.S."/>
        </authorList>
    </citation>
    <scope>NUCLEOTIDE SEQUENCE [LARGE SCALE GENOMIC DNA]</scope>
    <source>
        <strain evidence="8">NRRL B-16219</strain>
    </source>
</reference>
<evidence type="ECO:0000256" key="3">
    <source>
        <dbReference type="ARBA" id="ARBA00022777"/>
    </source>
</evidence>
<dbReference type="RefSeq" id="WP_071061144.1">
    <property type="nucleotide sequence ID" value="NZ_MAXA01000091.1"/>
</dbReference>
<dbReference type="Proteomes" id="UP000179769">
    <property type="component" value="Unassembled WGS sequence"/>
</dbReference>
<keyword evidence="2 5" id="KW-0547">Nucleotide-binding</keyword>
<keyword evidence="4 5" id="KW-0067">ATP-binding</keyword>
<dbReference type="AlphaFoldDB" id="A0A1S1R1S0"/>
<dbReference type="PANTHER" id="PTHR43289:SF34">
    <property type="entry name" value="SERINE_THREONINE-PROTEIN KINASE YBDM-RELATED"/>
    <property type="match status" value="1"/>
</dbReference>
<evidence type="ECO:0000313" key="8">
    <source>
        <dbReference type="Proteomes" id="UP000179769"/>
    </source>
</evidence>
<dbReference type="SUPFAM" id="SSF101898">
    <property type="entry name" value="NHL repeat"/>
    <property type="match status" value="1"/>
</dbReference>
<dbReference type="SUPFAM" id="SSF56112">
    <property type="entry name" value="Protein kinase-like (PK-like)"/>
    <property type="match status" value="1"/>
</dbReference>
<dbReference type="PANTHER" id="PTHR43289">
    <property type="entry name" value="MITOGEN-ACTIVATED PROTEIN KINASE KINASE KINASE 20-RELATED"/>
    <property type="match status" value="1"/>
</dbReference>
<protein>
    <recommendedName>
        <fullName evidence="6">Protein kinase domain-containing protein</fullName>
    </recommendedName>
</protein>
<evidence type="ECO:0000256" key="5">
    <source>
        <dbReference type="PROSITE-ProRule" id="PRU10141"/>
    </source>
</evidence>
<name>A0A1S1R1S0_9ACTN</name>
<dbReference type="InterPro" id="IPR017441">
    <property type="entry name" value="Protein_kinase_ATP_BS"/>
</dbReference>
<accession>A0A1S1R1S0</accession>
<dbReference type="PROSITE" id="PS00107">
    <property type="entry name" value="PROTEIN_KINASE_ATP"/>
    <property type="match status" value="1"/>
</dbReference>
<gene>
    <name evidence="7" type="ORF">BBK14_13755</name>
</gene>
<proteinExistence type="predicted"/>
<evidence type="ECO:0000256" key="4">
    <source>
        <dbReference type="ARBA" id="ARBA00022840"/>
    </source>
</evidence>
<dbReference type="InterPro" id="IPR011042">
    <property type="entry name" value="6-blade_b-propeller_TolB-like"/>
</dbReference>
<evidence type="ECO:0000256" key="2">
    <source>
        <dbReference type="ARBA" id="ARBA00022741"/>
    </source>
</evidence>
<feature type="binding site" evidence="5">
    <location>
        <position position="45"/>
    </location>
    <ligand>
        <name>ATP</name>
        <dbReference type="ChEBI" id="CHEBI:30616"/>
    </ligand>
</feature>